<keyword evidence="10" id="KW-0326">Glycosidase</keyword>
<keyword evidence="5" id="KW-0808">Transferase</keyword>
<dbReference type="GO" id="GO:0016020">
    <property type="term" value="C:membrane"/>
    <property type="evidence" value="ECO:0007669"/>
    <property type="project" value="UniProtKB-SubCell"/>
</dbReference>
<comment type="subcellular location">
    <subcellularLocation>
        <location evidence="2">Membrane</location>
    </subcellularLocation>
</comment>
<evidence type="ECO:0000256" key="13">
    <source>
        <dbReference type="ARBA" id="ARBA00093308"/>
    </source>
</evidence>
<dbReference type="Pfam" id="PF00722">
    <property type="entry name" value="Glyco_hydro_16"/>
    <property type="match status" value="1"/>
</dbReference>
<dbReference type="Proteomes" id="UP000799438">
    <property type="component" value="Unassembled WGS sequence"/>
</dbReference>
<dbReference type="InterPro" id="IPR000757">
    <property type="entry name" value="Beta-glucanase-like"/>
</dbReference>
<evidence type="ECO:0000256" key="14">
    <source>
        <dbReference type="SAM" id="SignalP"/>
    </source>
</evidence>
<comment type="similarity">
    <text evidence="12">Belongs to the glycosyl hydrolase 16 family. CRH1 subfamily.</text>
</comment>
<evidence type="ECO:0000256" key="12">
    <source>
        <dbReference type="ARBA" id="ARBA00038074"/>
    </source>
</evidence>
<keyword evidence="11" id="KW-0961">Cell wall biogenesis/degradation</keyword>
<evidence type="ECO:0000256" key="5">
    <source>
        <dbReference type="ARBA" id="ARBA00022679"/>
    </source>
</evidence>
<evidence type="ECO:0000256" key="8">
    <source>
        <dbReference type="ARBA" id="ARBA00023136"/>
    </source>
</evidence>
<name>A0A6A6BSU5_9PEZI</name>
<dbReference type="GO" id="GO:0016757">
    <property type="term" value="F:glycosyltransferase activity"/>
    <property type="evidence" value="ECO:0007669"/>
    <property type="project" value="UniProtKB-KW"/>
</dbReference>
<dbReference type="EC" id="3.2.1.14" evidence="3"/>
<keyword evidence="7 16" id="KW-0378">Hydrolase</keyword>
<dbReference type="GeneID" id="54303018"/>
<feature type="signal peptide" evidence="14">
    <location>
        <begin position="1"/>
        <end position="23"/>
    </location>
</feature>
<evidence type="ECO:0000256" key="2">
    <source>
        <dbReference type="ARBA" id="ARBA00004370"/>
    </source>
</evidence>
<evidence type="ECO:0000256" key="11">
    <source>
        <dbReference type="ARBA" id="ARBA00023316"/>
    </source>
</evidence>
<accession>A0A6A6BSU5</accession>
<evidence type="ECO:0000256" key="7">
    <source>
        <dbReference type="ARBA" id="ARBA00022801"/>
    </source>
</evidence>
<keyword evidence="8" id="KW-0472">Membrane</keyword>
<dbReference type="Gene3D" id="2.60.120.200">
    <property type="match status" value="1"/>
</dbReference>
<feature type="domain" description="GH16" evidence="15">
    <location>
        <begin position="12"/>
        <end position="245"/>
    </location>
</feature>
<dbReference type="RefSeq" id="XP_033402897.1">
    <property type="nucleotide sequence ID" value="XM_033545510.1"/>
</dbReference>
<evidence type="ECO:0000256" key="1">
    <source>
        <dbReference type="ARBA" id="ARBA00000822"/>
    </source>
</evidence>
<dbReference type="GO" id="GO:0005975">
    <property type="term" value="P:carbohydrate metabolic process"/>
    <property type="evidence" value="ECO:0007669"/>
    <property type="project" value="InterPro"/>
</dbReference>
<dbReference type="GO" id="GO:0009277">
    <property type="term" value="C:fungal-type cell wall"/>
    <property type="evidence" value="ECO:0007669"/>
    <property type="project" value="TreeGrafter"/>
</dbReference>
<reference evidence="16" key="1">
    <citation type="journal article" date="2020" name="Stud. Mycol.">
        <title>101 Dothideomycetes genomes: a test case for predicting lifestyles and emergence of pathogens.</title>
        <authorList>
            <person name="Haridas S."/>
            <person name="Albert R."/>
            <person name="Binder M."/>
            <person name="Bloem J."/>
            <person name="Labutti K."/>
            <person name="Salamov A."/>
            <person name="Andreopoulos B."/>
            <person name="Baker S."/>
            <person name="Barry K."/>
            <person name="Bills G."/>
            <person name="Bluhm B."/>
            <person name="Cannon C."/>
            <person name="Castanera R."/>
            <person name="Culley D."/>
            <person name="Daum C."/>
            <person name="Ezra D."/>
            <person name="Gonzalez J."/>
            <person name="Henrissat B."/>
            <person name="Kuo A."/>
            <person name="Liang C."/>
            <person name="Lipzen A."/>
            <person name="Lutzoni F."/>
            <person name="Magnuson J."/>
            <person name="Mondo S."/>
            <person name="Nolan M."/>
            <person name="Ohm R."/>
            <person name="Pangilinan J."/>
            <person name="Park H.-J."/>
            <person name="Ramirez L."/>
            <person name="Alfaro M."/>
            <person name="Sun H."/>
            <person name="Tritt A."/>
            <person name="Yoshinaga Y."/>
            <person name="Zwiers L.-H."/>
            <person name="Turgeon B."/>
            <person name="Goodwin S."/>
            <person name="Spatafora J."/>
            <person name="Crous P."/>
            <person name="Grigoriev I."/>
        </authorList>
    </citation>
    <scope>NUCLEOTIDE SEQUENCE</scope>
    <source>
        <strain evidence="16">CBS 121167</strain>
    </source>
</reference>
<comment type="function">
    <text evidence="13">Dual chitinase/transglycosylase that plays a role in cell wall architecture. Chitinase and transglycosylase activities are coupled. Required for the polysaccharide cross-linking at the septa and the cell wall. More specifically, transfers chitin to 1,6-beta-glucan in the cell wall.</text>
</comment>
<dbReference type="FunFam" id="2.60.120.200:FF:000152">
    <property type="entry name" value="Cell wall glucanase"/>
    <property type="match status" value="1"/>
</dbReference>
<dbReference type="InterPro" id="IPR013320">
    <property type="entry name" value="ConA-like_dom_sf"/>
</dbReference>
<dbReference type="PANTHER" id="PTHR10963">
    <property type="entry name" value="GLYCOSYL HYDROLASE-RELATED"/>
    <property type="match status" value="1"/>
</dbReference>
<evidence type="ECO:0000313" key="16">
    <source>
        <dbReference type="EMBL" id="KAF2147189.1"/>
    </source>
</evidence>
<evidence type="ECO:0000256" key="6">
    <source>
        <dbReference type="ARBA" id="ARBA00022729"/>
    </source>
</evidence>
<comment type="catalytic activity">
    <reaction evidence="1">
        <text>Random endo-hydrolysis of N-acetyl-beta-D-glucosaminide (1-&gt;4)-beta-linkages in chitin and chitodextrins.</text>
        <dbReference type="EC" id="3.2.1.14"/>
    </reaction>
</comment>
<keyword evidence="6 14" id="KW-0732">Signal</keyword>
<dbReference type="InterPro" id="IPR050546">
    <property type="entry name" value="Glycosyl_Hydrlase_16"/>
</dbReference>
<dbReference type="AlphaFoldDB" id="A0A6A6BSU5"/>
<evidence type="ECO:0000256" key="3">
    <source>
        <dbReference type="ARBA" id="ARBA00012729"/>
    </source>
</evidence>
<keyword evidence="4" id="KW-0328">Glycosyltransferase</keyword>
<keyword evidence="9" id="KW-0325">Glycoprotein</keyword>
<dbReference type="GO" id="GO:0008843">
    <property type="term" value="F:endochitinase activity"/>
    <property type="evidence" value="ECO:0007669"/>
    <property type="project" value="UniProtKB-EC"/>
</dbReference>
<dbReference type="PROSITE" id="PS51762">
    <property type="entry name" value="GH16_2"/>
    <property type="match status" value="1"/>
</dbReference>
<evidence type="ECO:0000256" key="10">
    <source>
        <dbReference type="ARBA" id="ARBA00023295"/>
    </source>
</evidence>
<sequence>MKATARAFAAIASIASLVLPSAATVTAGQINPALGRSVNIDFSSASDSFDAVGPVSYGSDGASFTISKSGDSPKLTSKWYIMFGKVEFVVKVSPGTGIVSSAILQSDDLDEIDWEWLGGDPDQVQSNFFGQGQTTSWTRGAFHSNPANQATFKTYTIDWTAEQLLWQIDGVTVRALKPADAQNQYPQTPMQIKMGSWAGGDVDLNEPGTVQWAGGATDYSQGPFSMVLKSLSVTDYSTGKQYQYGDNSGTWQSIKVVGGKVSSGDAVIDNDAPAVTSTASGQPIPWSGKDSSSTIVRSSVYPWVPESTTLSTSTVSATNYPGLPSGWTVTGSGKVIPPSSAPVIDIPRRCIYLIAIGISVGFFLVWR</sequence>
<proteinExistence type="inferred from homology"/>
<dbReference type="OrthoDB" id="4781at2759"/>
<dbReference type="CDD" id="cd02183">
    <property type="entry name" value="GH16_fungal_CRH1_transglycosylase"/>
    <property type="match status" value="1"/>
</dbReference>
<dbReference type="GO" id="GO:0031505">
    <property type="term" value="P:fungal-type cell wall organization"/>
    <property type="evidence" value="ECO:0007669"/>
    <property type="project" value="TreeGrafter"/>
</dbReference>
<dbReference type="PANTHER" id="PTHR10963:SF68">
    <property type="entry name" value="GLYCOSIDASE CRH1-RELATED"/>
    <property type="match status" value="1"/>
</dbReference>
<organism evidence="16 17">
    <name type="scientific">Aplosporella prunicola CBS 121167</name>
    <dbReference type="NCBI Taxonomy" id="1176127"/>
    <lineage>
        <taxon>Eukaryota</taxon>
        <taxon>Fungi</taxon>
        <taxon>Dikarya</taxon>
        <taxon>Ascomycota</taxon>
        <taxon>Pezizomycotina</taxon>
        <taxon>Dothideomycetes</taxon>
        <taxon>Dothideomycetes incertae sedis</taxon>
        <taxon>Botryosphaeriales</taxon>
        <taxon>Aplosporellaceae</taxon>
        <taxon>Aplosporella</taxon>
    </lineage>
</organism>
<evidence type="ECO:0000259" key="15">
    <source>
        <dbReference type="PROSITE" id="PS51762"/>
    </source>
</evidence>
<gene>
    <name evidence="16" type="ORF">K452DRAFT_347996</name>
</gene>
<dbReference type="EMBL" id="ML995474">
    <property type="protein sequence ID" value="KAF2147189.1"/>
    <property type="molecule type" value="Genomic_DNA"/>
</dbReference>
<feature type="chain" id="PRO_5025495076" description="chitinase" evidence="14">
    <location>
        <begin position="24"/>
        <end position="367"/>
    </location>
</feature>
<dbReference type="SUPFAM" id="SSF49899">
    <property type="entry name" value="Concanavalin A-like lectins/glucanases"/>
    <property type="match status" value="1"/>
</dbReference>
<evidence type="ECO:0000256" key="9">
    <source>
        <dbReference type="ARBA" id="ARBA00023180"/>
    </source>
</evidence>
<protein>
    <recommendedName>
        <fullName evidence="3">chitinase</fullName>
        <ecNumber evidence="3">3.2.1.14</ecNumber>
    </recommendedName>
</protein>
<evidence type="ECO:0000313" key="17">
    <source>
        <dbReference type="Proteomes" id="UP000799438"/>
    </source>
</evidence>
<keyword evidence="17" id="KW-1185">Reference proteome</keyword>
<evidence type="ECO:0000256" key="4">
    <source>
        <dbReference type="ARBA" id="ARBA00022676"/>
    </source>
</evidence>